<feature type="non-terminal residue" evidence="1">
    <location>
        <position position="1"/>
    </location>
</feature>
<evidence type="ECO:0000313" key="1">
    <source>
        <dbReference type="EMBL" id="KAF2785917.1"/>
    </source>
</evidence>
<name>A0A6A6WPZ5_9PLEO</name>
<dbReference type="SUPFAM" id="SSF46689">
    <property type="entry name" value="Homeodomain-like"/>
    <property type="match status" value="1"/>
</dbReference>
<proteinExistence type="predicted"/>
<reference evidence="1" key="1">
    <citation type="journal article" date="2020" name="Stud. Mycol.">
        <title>101 Dothideomycetes genomes: a test case for predicting lifestyles and emergence of pathogens.</title>
        <authorList>
            <person name="Haridas S."/>
            <person name="Albert R."/>
            <person name="Binder M."/>
            <person name="Bloem J."/>
            <person name="Labutti K."/>
            <person name="Salamov A."/>
            <person name="Andreopoulos B."/>
            <person name="Baker S."/>
            <person name="Barry K."/>
            <person name="Bills G."/>
            <person name="Bluhm B."/>
            <person name="Cannon C."/>
            <person name="Castanera R."/>
            <person name="Culley D."/>
            <person name="Daum C."/>
            <person name="Ezra D."/>
            <person name="Gonzalez J."/>
            <person name="Henrissat B."/>
            <person name="Kuo A."/>
            <person name="Liang C."/>
            <person name="Lipzen A."/>
            <person name="Lutzoni F."/>
            <person name="Magnuson J."/>
            <person name="Mondo S."/>
            <person name="Nolan M."/>
            <person name="Ohm R."/>
            <person name="Pangilinan J."/>
            <person name="Park H.-J."/>
            <person name="Ramirez L."/>
            <person name="Alfaro M."/>
            <person name="Sun H."/>
            <person name="Tritt A."/>
            <person name="Yoshinaga Y."/>
            <person name="Zwiers L.-H."/>
            <person name="Turgeon B."/>
            <person name="Goodwin S."/>
            <person name="Spatafora J."/>
            <person name="Crous P."/>
            <person name="Grigoriev I."/>
        </authorList>
    </citation>
    <scope>NUCLEOTIDE SEQUENCE</scope>
    <source>
        <strain evidence="1">CBS 109.77</strain>
    </source>
</reference>
<dbReference type="InterPro" id="IPR009057">
    <property type="entry name" value="Homeodomain-like_sf"/>
</dbReference>
<sequence length="60" mass="6908">EAAVLLAISSIDCAQIRTVRRAALTFNVPRLTLRRRRARITMQRDCQPNSKKLTKLEEEV</sequence>
<evidence type="ECO:0000313" key="2">
    <source>
        <dbReference type="Proteomes" id="UP000799757"/>
    </source>
</evidence>
<evidence type="ECO:0008006" key="3">
    <source>
        <dbReference type="Google" id="ProtNLM"/>
    </source>
</evidence>
<dbReference type="Proteomes" id="UP000799757">
    <property type="component" value="Unassembled WGS sequence"/>
</dbReference>
<dbReference type="Gene3D" id="1.10.10.60">
    <property type="entry name" value="Homeodomain-like"/>
    <property type="match status" value="1"/>
</dbReference>
<dbReference type="EMBL" id="MU002608">
    <property type="protein sequence ID" value="KAF2785917.1"/>
    <property type="molecule type" value="Genomic_DNA"/>
</dbReference>
<dbReference type="AlphaFoldDB" id="A0A6A6WPZ5"/>
<organism evidence="1 2">
    <name type="scientific">Melanomma pulvis-pyrius CBS 109.77</name>
    <dbReference type="NCBI Taxonomy" id="1314802"/>
    <lineage>
        <taxon>Eukaryota</taxon>
        <taxon>Fungi</taxon>
        <taxon>Dikarya</taxon>
        <taxon>Ascomycota</taxon>
        <taxon>Pezizomycotina</taxon>
        <taxon>Dothideomycetes</taxon>
        <taxon>Pleosporomycetidae</taxon>
        <taxon>Pleosporales</taxon>
        <taxon>Melanommataceae</taxon>
        <taxon>Melanomma</taxon>
    </lineage>
</organism>
<protein>
    <recommendedName>
        <fullName evidence="3">HTH psq-type domain-containing protein</fullName>
    </recommendedName>
</protein>
<accession>A0A6A6WPZ5</accession>
<gene>
    <name evidence="1" type="ORF">K505DRAFT_197525</name>
</gene>
<keyword evidence="2" id="KW-1185">Reference proteome</keyword>
<feature type="non-terminal residue" evidence="1">
    <location>
        <position position="60"/>
    </location>
</feature>